<comment type="caution">
    <text evidence="9">The sequence shown here is derived from an EMBL/GenBank/DDBJ whole genome shotgun (WGS) entry which is preliminary data.</text>
</comment>
<dbReference type="EMBL" id="BAAANY010000003">
    <property type="protein sequence ID" value="GAA1662160.1"/>
    <property type="molecule type" value="Genomic_DNA"/>
</dbReference>
<keyword evidence="7" id="KW-0732">Signal</keyword>
<evidence type="ECO:0000256" key="4">
    <source>
        <dbReference type="ARBA" id="ARBA00022801"/>
    </source>
</evidence>
<dbReference type="RefSeq" id="WP_344307480.1">
    <property type="nucleotide sequence ID" value="NZ_BAAANY010000003.1"/>
</dbReference>
<dbReference type="Pfam" id="PF13091">
    <property type="entry name" value="PLDc_2"/>
    <property type="match status" value="2"/>
</dbReference>
<feature type="chain" id="PRO_5047434797" description="phospholipase D" evidence="7">
    <location>
        <begin position="32"/>
        <end position="330"/>
    </location>
</feature>
<evidence type="ECO:0000256" key="5">
    <source>
        <dbReference type="ARBA" id="ARBA00022963"/>
    </source>
</evidence>
<dbReference type="SMART" id="SM00155">
    <property type="entry name" value="PLDc"/>
    <property type="match status" value="2"/>
</dbReference>
<dbReference type="InterPro" id="IPR025202">
    <property type="entry name" value="PLD-like_dom"/>
</dbReference>
<dbReference type="PANTHER" id="PTHR43856">
    <property type="entry name" value="CARDIOLIPIN HYDROLASE"/>
    <property type="match status" value="1"/>
</dbReference>
<keyword evidence="6" id="KW-0443">Lipid metabolism</keyword>
<dbReference type="Gene3D" id="3.30.870.10">
    <property type="entry name" value="Endonuclease Chain A"/>
    <property type="match status" value="2"/>
</dbReference>
<dbReference type="SUPFAM" id="SSF56024">
    <property type="entry name" value="Phospholipase D/nuclease"/>
    <property type="match status" value="2"/>
</dbReference>
<keyword evidence="10" id="KW-1185">Reference proteome</keyword>
<feature type="domain" description="PLD phosphodiesterase" evidence="8">
    <location>
        <begin position="264"/>
        <end position="295"/>
    </location>
</feature>
<evidence type="ECO:0000256" key="2">
    <source>
        <dbReference type="ARBA" id="ARBA00008664"/>
    </source>
</evidence>
<dbReference type="InterPro" id="IPR051406">
    <property type="entry name" value="PLD_domain"/>
</dbReference>
<sequence>MPFFAPRRGFRTGLAVTAVLASALVASPATAATTYTLVTQPAGGHTALFTLITSAKTSIDLTMYELTDTTAEQDLAAAAARGVTVRVILDGRQSSTNASAYSYLGGHGVGVVYSNSKYYYTHEKSMVVDGTTAAIMTENWTPAYYSADRNFDLIENDTADASAYEKVFAADYTKKAVTPTDGDDLVWSPTDSQSRLLTLINGATTSLTLYSLEMGSSQIVDALVSARSRGVTVNIVAEYSSSYASNYDKLASAGATVVSYAASDSLYIHAKAIVADVNTSKAKVFLGSENFTPTSLNSNRELGLIITNPAVISQVNSTLKLDLADGTPWS</sequence>
<dbReference type="PROSITE" id="PS50035">
    <property type="entry name" value="PLD"/>
    <property type="match status" value="2"/>
</dbReference>
<keyword evidence="4" id="KW-0378">Hydrolase</keyword>
<dbReference type="Proteomes" id="UP001500618">
    <property type="component" value="Unassembled WGS sequence"/>
</dbReference>
<gene>
    <name evidence="9" type="ORF">GCM10009765_09530</name>
</gene>
<evidence type="ECO:0000259" key="8">
    <source>
        <dbReference type="PROSITE" id="PS50035"/>
    </source>
</evidence>
<evidence type="ECO:0000256" key="7">
    <source>
        <dbReference type="SAM" id="SignalP"/>
    </source>
</evidence>
<protein>
    <recommendedName>
        <fullName evidence="3">phospholipase D</fullName>
        <ecNumber evidence="3">3.1.4.4</ecNumber>
    </recommendedName>
</protein>
<feature type="signal peptide" evidence="7">
    <location>
        <begin position="1"/>
        <end position="31"/>
    </location>
</feature>
<evidence type="ECO:0000256" key="1">
    <source>
        <dbReference type="ARBA" id="ARBA00000798"/>
    </source>
</evidence>
<feature type="domain" description="PLD phosphodiesterase" evidence="8">
    <location>
        <begin position="117"/>
        <end position="144"/>
    </location>
</feature>
<evidence type="ECO:0000256" key="3">
    <source>
        <dbReference type="ARBA" id="ARBA00012027"/>
    </source>
</evidence>
<evidence type="ECO:0000313" key="9">
    <source>
        <dbReference type="EMBL" id="GAA1662160.1"/>
    </source>
</evidence>
<evidence type="ECO:0000313" key="10">
    <source>
        <dbReference type="Proteomes" id="UP001500618"/>
    </source>
</evidence>
<evidence type="ECO:0000256" key="6">
    <source>
        <dbReference type="ARBA" id="ARBA00023098"/>
    </source>
</evidence>
<name>A0ABN2FZM4_9ACTN</name>
<proteinExistence type="inferred from homology"/>
<accession>A0ABN2FZM4</accession>
<comment type="catalytic activity">
    <reaction evidence="1">
        <text>a 1,2-diacyl-sn-glycero-3-phosphocholine + H2O = a 1,2-diacyl-sn-glycero-3-phosphate + choline + H(+)</text>
        <dbReference type="Rhea" id="RHEA:14445"/>
        <dbReference type="ChEBI" id="CHEBI:15354"/>
        <dbReference type="ChEBI" id="CHEBI:15377"/>
        <dbReference type="ChEBI" id="CHEBI:15378"/>
        <dbReference type="ChEBI" id="CHEBI:57643"/>
        <dbReference type="ChEBI" id="CHEBI:58608"/>
        <dbReference type="EC" id="3.1.4.4"/>
    </reaction>
</comment>
<keyword evidence="5" id="KW-0442">Lipid degradation</keyword>
<reference evidence="9 10" key="1">
    <citation type="journal article" date="2019" name="Int. J. Syst. Evol. Microbiol.">
        <title>The Global Catalogue of Microorganisms (GCM) 10K type strain sequencing project: providing services to taxonomists for standard genome sequencing and annotation.</title>
        <authorList>
            <consortium name="The Broad Institute Genomics Platform"/>
            <consortium name="The Broad Institute Genome Sequencing Center for Infectious Disease"/>
            <person name="Wu L."/>
            <person name="Ma J."/>
        </authorList>
    </citation>
    <scope>NUCLEOTIDE SEQUENCE [LARGE SCALE GENOMIC DNA]</scope>
    <source>
        <strain evidence="9 10">JCM 14718</strain>
    </source>
</reference>
<dbReference type="PANTHER" id="PTHR43856:SF1">
    <property type="entry name" value="MITOCHONDRIAL CARDIOLIPIN HYDROLASE"/>
    <property type="match status" value="1"/>
</dbReference>
<dbReference type="InterPro" id="IPR001736">
    <property type="entry name" value="PLipase_D/transphosphatidylase"/>
</dbReference>
<comment type="similarity">
    <text evidence="2">Belongs to the phospholipase D family.</text>
</comment>
<dbReference type="EC" id="3.1.4.4" evidence="3"/>
<organism evidence="9 10">
    <name type="scientific">Fodinicola feengrottensis</name>
    <dbReference type="NCBI Taxonomy" id="435914"/>
    <lineage>
        <taxon>Bacteria</taxon>
        <taxon>Bacillati</taxon>
        <taxon>Actinomycetota</taxon>
        <taxon>Actinomycetes</taxon>
        <taxon>Mycobacteriales</taxon>
        <taxon>Fodinicola</taxon>
    </lineage>
</organism>